<dbReference type="Pfam" id="PF11887">
    <property type="entry name" value="Mce4_CUP1"/>
    <property type="match status" value="1"/>
</dbReference>
<gene>
    <name evidence="5" type="ORF">CLV56_2545</name>
</gene>
<dbReference type="InterPro" id="IPR005693">
    <property type="entry name" value="Mce"/>
</dbReference>
<dbReference type="InterPro" id="IPR003399">
    <property type="entry name" value="Mce/MlaD"/>
</dbReference>
<evidence type="ECO:0000256" key="2">
    <source>
        <dbReference type="SAM" id="Phobius"/>
    </source>
</evidence>
<dbReference type="OrthoDB" id="3460188at2"/>
<accession>A0A0B2BME5</accession>
<evidence type="ECO:0000259" key="3">
    <source>
        <dbReference type="Pfam" id="PF02470"/>
    </source>
</evidence>
<dbReference type="RefSeq" id="WP_039347182.1">
    <property type="nucleotide sequence ID" value="NZ_PGEZ01000001.1"/>
</dbReference>
<proteinExistence type="predicted"/>
<comment type="caution">
    <text evidence="5">The sequence shown here is derived from an EMBL/GenBank/DDBJ whole genome shotgun (WGS) entry which is preliminary data.</text>
</comment>
<dbReference type="GO" id="GO:0051701">
    <property type="term" value="P:biological process involved in interaction with host"/>
    <property type="evidence" value="ECO:0007669"/>
    <property type="project" value="TreeGrafter"/>
</dbReference>
<evidence type="ECO:0000313" key="5">
    <source>
        <dbReference type="EMBL" id="PJJ58294.1"/>
    </source>
</evidence>
<dbReference type="PANTHER" id="PTHR33371">
    <property type="entry name" value="INTERMEMBRANE PHOSPHOLIPID TRANSPORT SYSTEM BINDING PROTEIN MLAD-RELATED"/>
    <property type="match status" value="1"/>
</dbReference>
<dbReference type="EMBL" id="PGEZ01000001">
    <property type="protein sequence ID" value="PJJ58294.1"/>
    <property type="molecule type" value="Genomic_DNA"/>
</dbReference>
<sequence length="439" mass="45971">MARTQTLDKPVVVRLLGVVMLAAMVGAVFATYAVFTKAFSGDVPVTVQARSAGLQLNDNADVKLRGVIVGRVEDVTIESGEPEIHLRIDPDHQAQIPSDVEALVVPKTLFGEKFVDLQPVTESAGTAIEAGDVIVQAELPAEIETLLIDLDPLLEALNPAELSYTLTALSEALEGQGETIGQSIETLEAYLQKITPLAPEIMEDVTALGEAAQTYAEVMPEIGSTLRNAVVTGDTLVGRRAQLQSLFVETTAFAATADAFLQTTGEDFITLTRESQPTLDLLAEYSPTIGCVLEGLDTLKPTIDSVVRDHRVHATINIVPRTSREYDNDDAAETPGVAEGPGSFDPTCSGLPDPGLSAANPADGLPDSALEALGITGELGKTKPLASPTTRLSPVGTALEEEQIDALLAPALGTTVDDVPDVAPALVGPALRGAEVTLG</sequence>
<evidence type="ECO:0000313" key="6">
    <source>
        <dbReference type="Proteomes" id="UP000230842"/>
    </source>
</evidence>
<feature type="transmembrane region" description="Helical" evidence="2">
    <location>
        <begin position="12"/>
        <end position="35"/>
    </location>
</feature>
<feature type="domain" description="Mammalian cell entry C-terminal" evidence="4">
    <location>
        <begin position="126"/>
        <end position="320"/>
    </location>
</feature>
<dbReference type="Pfam" id="PF02470">
    <property type="entry name" value="MlaD"/>
    <property type="match status" value="1"/>
</dbReference>
<feature type="region of interest" description="Disordered" evidence="1">
    <location>
        <begin position="323"/>
        <end position="365"/>
    </location>
</feature>
<keyword evidence="2" id="KW-0472">Membrane</keyword>
<keyword evidence="2" id="KW-1133">Transmembrane helix</keyword>
<feature type="domain" description="Mce/MlaD" evidence="3">
    <location>
        <begin position="43"/>
        <end position="119"/>
    </location>
</feature>
<dbReference type="NCBIfam" id="TIGR00996">
    <property type="entry name" value="Mtu_fam_mce"/>
    <property type="match status" value="1"/>
</dbReference>
<dbReference type="AlphaFoldDB" id="A0A0B2BME5"/>
<keyword evidence="6" id="KW-1185">Reference proteome</keyword>
<organism evidence="5 6">
    <name type="scientific">Mumia flava</name>
    <dbReference type="NCBI Taxonomy" id="1348852"/>
    <lineage>
        <taxon>Bacteria</taxon>
        <taxon>Bacillati</taxon>
        <taxon>Actinomycetota</taxon>
        <taxon>Actinomycetes</taxon>
        <taxon>Propionibacteriales</taxon>
        <taxon>Nocardioidaceae</taxon>
        <taxon>Mumia</taxon>
    </lineage>
</organism>
<dbReference type="PANTHER" id="PTHR33371:SF19">
    <property type="entry name" value="MCE-FAMILY PROTEIN MCE4A"/>
    <property type="match status" value="1"/>
</dbReference>
<evidence type="ECO:0000256" key="1">
    <source>
        <dbReference type="SAM" id="MobiDB-lite"/>
    </source>
</evidence>
<reference evidence="5 6" key="1">
    <citation type="submission" date="2017-11" db="EMBL/GenBank/DDBJ databases">
        <title>Genomic Encyclopedia of Archaeal and Bacterial Type Strains, Phase II (KMG-II): From Individual Species to Whole Genera.</title>
        <authorList>
            <person name="Goeker M."/>
        </authorList>
    </citation>
    <scope>NUCLEOTIDE SEQUENCE [LARGE SCALE GENOMIC DNA]</scope>
    <source>
        <strain evidence="5 6">DSM 27763</strain>
    </source>
</reference>
<dbReference type="Proteomes" id="UP000230842">
    <property type="component" value="Unassembled WGS sequence"/>
</dbReference>
<dbReference type="GO" id="GO:0005576">
    <property type="term" value="C:extracellular region"/>
    <property type="evidence" value="ECO:0007669"/>
    <property type="project" value="TreeGrafter"/>
</dbReference>
<dbReference type="InterPro" id="IPR024516">
    <property type="entry name" value="Mce_C"/>
</dbReference>
<protein>
    <submittedName>
        <fullName evidence="5">Phospholipid/cholesterol/gamma-HCH transport system substrate-binding protein</fullName>
    </submittedName>
</protein>
<name>A0A0B2BME5_9ACTN</name>
<dbReference type="InterPro" id="IPR052336">
    <property type="entry name" value="MlaD_Phospholipid_Transporter"/>
</dbReference>
<keyword evidence="2" id="KW-0812">Transmembrane</keyword>
<evidence type="ECO:0000259" key="4">
    <source>
        <dbReference type="Pfam" id="PF11887"/>
    </source>
</evidence>